<dbReference type="NCBIfam" id="NF009909">
    <property type="entry name" value="PRK13370.1-3"/>
    <property type="match status" value="1"/>
</dbReference>
<dbReference type="NCBIfam" id="NF009910">
    <property type="entry name" value="PRK13370.1-4"/>
    <property type="match status" value="1"/>
</dbReference>
<dbReference type="EMBL" id="OOGT01000162">
    <property type="protein sequence ID" value="SPL71691.1"/>
    <property type="molecule type" value="Genomic_DNA"/>
</dbReference>
<accession>A0A2U3N201</accession>
<evidence type="ECO:0000256" key="1">
    <source>
        <dbReference type="ARBA" id="ARBA00001748"/>
    </source>
</evidence>
<dbReference type="Proteomes" id="UP000245974">
    <property type="component" value="Unassembled WGS sequence"/>
</dbReference>
<reference evidence="13" key="1">
    <citation type="submission" date="2018-03" db="EMBL/GenBank/DDBJ databases">
        <authorList>
            <person name="Blom J."/>
        </authorList>
    </citation>
    <scope>NUCLEOTIDE SEQUENCE [LARGE SCALE GENOMIC DNA]</scope>
    <source>
        <strain evidence="13">KPC-SM-21</strain>
    </source>
</reference>
<dbReference type="SUPFAM" id="SSF53213">
    <property type="entry name" value="LigB-like"/>
    <property type="match status" value="1"/>
</dbReference>
<comment type="pathway">
    <text evidence="3">Aromatic compound metabolism; 3-phenylpropanoate degradation.</text>
</comment>
<keyword evidence="8 12" id="KW-0223">Dioxygenase</keyword>
<evidence type="ECO:0000313" key="13">
    <source>
        <dbReference type="Proteomes" id="UP000245974"/>
    </source>
</evidence>
<keyword evidence="7" id="KW-0058">Aromatic hydrocarbons catabolism</keyword>
<evidence type="ECO:0000256" key="5">
    <source>
        <dbReference type="ARBA" id="ARBA00011881"/>
    </source>
</evidence>
<comment type="similarity">
    <text evidence="4">Belongs to the LigB/MhpB extradiol dioxygenase family.</text>
</comment>
<dbReference type="UniPathway" id="UPA00714"/>
<proteinExistence type="inferred from homology"/>
<comment type="subunit">
    <text evidence="5">Homotetramer.</text>
</comment>
<gene>
    <name evidence="12" type="primary">mhpB</name>
    <name evidence="12" type="ORF">KPC_2869</name>
</gene>
<organism evidence="12 13">
    <name type="scientific">Acinetobacter stercoris</name>
    <dbReference type="NCBI Taxonomy" id="2126983"/>
    <lineage>
        <taxon>Bacteria</taxon>
        <taxon>Pseudomonadati</taxon>
        <taxon>Pseudomonadota</taxon>
        <taxon>Gammaproteobacteria</taxon>
        <taxon>Moraxellales</taxon>
        <taxon>Moraxellaceae</taxon>
        <taxon>Acinetobacter</taxon>
    </lineage>
</organism>
<name>A0A2U3N201_9GAMM</name>
<keyword evidence="10" id="KW-0408">Iron</keyword>
<comment type="catalytic activity">
    <reaction evidence="1">
        <text>(2E)-3-(2,3-dihydroxyphenyl)prop-2-enoate + O2 = (2Z,4E,7E)-2-hydroxy-6-oxonona-2,4,7-trienedioate + H(+)</text>
        <dbReference type="Rhea" id="RHEA:25054"/>
        <dbReference type="ChEBI" id="CHEBI:15378"/>
        <dbReference type="ChEBI" id="CHEBI:15379"/>
        <dbReference type="ChEBI" id="CHEBI:58642"/>
        <dbReference type="ChEBI" id="CHEBI:66888"/>
        <dbReference type="EC" id="1.13.11.16"/>
    </reaction>
</comment>
<dbReference type="GO" id="GO:0047070">
    <property type="term" value="F:3-carboxyethylcatechol 2,3-dioxygenase activity"/>
    <property type="evidence" value="ECO:0007669"/>
    <property type="project" value="UniProtKB-EC"/>
</dbReference>
<evidence type="ECO:0000259" key="11">
    <source>
        <dbReference type="Pfam" id="PF02900"/>
    </source>
</evidence>
<evidence type="ECO:0000256" key="4">
    <source>
        <dbReference type="ARBA" id="ARBA00007030"/>
    </source>
</evidence>
<protein>
    <recommendedName>
        <fullName evidence="6">3-carboxyethylcatechol 2,3-dioxygenase</fullName>
        <ecNumber evidence="6">1.13.11.16</ecNumber>
    </recommendedName>
</protein>
<dbReference type="EC" id="1.13.11.16" evidence="6"/>
<dbReference type="RefSeq" id="WP_121975109.1">
    <property type="nucleotide sequence ID" value="NZ_OOGT01000162.1"/>
</dbReference>
<dbReference type="InterPro" id="IPR023789">
    <property type="entry name" value="DHPP/DHXA_dioxygenase"/>
</dbReference>
<dbReference type="Pfam" id="PF02900">
    <property type="entry name" value="LigB"/>
    <property type="match status" value="1"/>
</dbReference>
<dbReference type="FunCoup" id="A0A2U3N201">
    <property type="interactions" value="42"/>
</dbReference>
<evidence type="ECO:0000256" key="7">
    <source>
        <dbReference type="ARBA" id="ARBA00022797"/>
    </source>
</evidence>
<evidence type="ECO:0000256" key="8">
    <source>
        <dbReference type="ARBA" id="ARBA00022964"/>
    </source>
</evidence>
<evidence type="ECO:0000256" key="3">
    <source>
        <dbReference type="ARBA" id="ARBA00005207"/>
    </source>
</evidence>
<evidence type="ECO:0000256" key="6">
    <source>
        <dbReference type="ARBA" id="ARBA00013140"/>
    </source>
</evidence>
<evidence type="ECO:0000256" key="9">
    <source>
        <dbReference type="ARBA" id="ARBA00023002"/>
    </source>
</evidence>
<dbReference type="OrthoDB" id="8673673at2"/>
<dbReference type="GO" id="GO:0008198">
    <property type="term" value="F:ferrous iron binding"/>
    <property type="evidence" value="ECO:0007669"/>
    <property type="project" value="InterPro"/>
</dbReference>
<evidence type="ECO:0000256" key="10">
    <source>
        <dbReference type="ARBA" id="ARBA00023004"/>
    </source>
</evidence>
<dbReference type="AlphaFoldDB" id="A0A2U3N201"/>
<comment type="catalytic activity">
    <reaction evidence="2">
        <text>3-(2,3-dihydroxyphenyl)propanoate + O2 = (2Z,4E)-2-hydroxy-6-oxonona-2,4-dienedioate + H(+)</text>
        <dbReference type="Rhea" id="RHEA:23840"/>
        <dbReference type="ChEBI" id="CHEBI:15378"/>
        <dbReference type="ChEBI" id="CHEBI:15379"/>
        <dbReference type="ChEBI" id="CHEBI:46951"/>
        <dbReference type="ChEBI" id="CHEBI:66887"/>
        <dbReference type="EC" id="1.13.11.16"/>
    </reaction>
</comment>
<dbReference type="InParanoid" id="A0A2U3N201"/>
<keyword evidence="13" id="KW-1185">Reference proteome</keyword>
<evidence type="ECO:0000256" key="2">
    <source>
        <dbReference type="ARBA" id="ARBA00001843"/>
    </source>
</evidence>
<dbReference type="InterPro" id="IPR004183">
    <property type="entry name" value="Xdiol_dOase_suB"/>
</dbReference>
<dbReference type="Gene3D" id="3.40.830.10">
    <property type="entry name" value="LigB-like"/>
    <property type="match status" value="2"/>
</dbReference>
<dbReference type="CDD" id="cd07365">
    <property type="entry name" value="MhpB_like"/>
    <property type="match status" value="1"/>
</dbReference>
<dbReference type="GO" id="GO:0019380">
    <property type="term" value="P:3-phenylpropionate catabolic process"/>
    <property type="evidence" value="ECO:0007669"/>
    <property type="project" value="UniProtKB-UniPathway"/>
</dbReference>
<feature type="domain" description="Extradiol ring-cleavage dioxygenase class III enzyme subunit B" evidence="11">
    <location>
        <begin position="5"/>
        <end position="311"/>
    </location>
</feature>
<evidence type="ECO:0000313" key="12">
    <source>
        <dbReference type="EMBL" id="SPL71691.1"/>
    </source>
</evidence>
<keyword evidence="9 12" id="KW-0560">Oxidoreductase</keyword>
<sequence>MAVKLICASHSPLMEFASPQDSSKEQKVRATFAKLAEEVKTYNPTLIISFGPDHFNGFFYDLMPSFCVGIRATAAGDWDYGPGEINVPEETALNLVRKVLDEGVDVAYSYRMQADHGVTQPLHFLCDGQLNRYPTIPVFVNGAAAPMPTTKRTIALGRAVGQFIKSLNLENERVLVIGTGGLSHDPPTPQMGSVPPEVEEFLICGRNPTPESRAARQAKIISVGQRLAAGDKTVSVPLNPEWDLALLEKFKNADFAALEAMTEAEIRKEGGRGGQEVRSWMAAFAAFAELGEYEMTTLCYEAISEWIAGFGIVSAELKN</sequence>